<keyword evidence="1" id="KW-0472">Membrane</keyword>
<accession>A0AAN5CNP1</accession>
<reference evidence="3" key="1">
    <citation type="submission" date="2022-10" db="EMBL/GenBank/DDBJ databases">
        <title>Genome assembly of Pristionchus species.</title>
        <authorList>
            <person name="Yoshida K."/>
            <person name="Sommer R.J."/>
        </authorList>
    </citation>
    <scope>NUCLEOTIDE SEQUENCE [LARGE SCALE GENOMIC DNA]</scope>
    <source>
        <strain evidence="3">RS5460</strain>
    </source>
</reference>
<evidence type="ECO:0000256" key="1">
    <source>
        <dbReference type="SAM" id="Phobius"/>
    </source>
</evidence>
<keyword evidence="1" id="KW-1133">Transmembrane helix</keyword>
<protein>
    <submittedName>
        <fullName evidence="2">Uncharacterized protein</fullName>
    </submittedName>
</protein>
<feature type="transmembrane region" description="Helical" evidence="1">
    <location>
        <begin position="121"/>
        <end position="145"/>
    </location>
</feature>
<evidence type="ECO:0000313" key="3">
    <source>
        <dbReference type="Proteomes" id="UP001328107"/>
    </source>
</evidence>
<dbReference type="Proteomes" id="UP001328107">
    <property type="component" value="Unassembled WGS sequence"/>
</dbReference>
<gene>
    <name evidence="2" type="ORF">PMAYCL1PPCAC_18011</name>
</gene>
<keyword evidence="3" id="KW-1185">Reference proteome</keyword>
<comment type="caution">
    <text evidence="2">The sequence shown here is derived from an EMBL/GenBank/DDBJ whole genome shotgun (WGS) entry which is preliminary data.</text>
</comment>
<organism evidence="2 3">
    <name type="scientific">Pristionchus mayeri</name>
    <dbReference type="NCBI Taxonomy" id="1317129"/>
    <lineage>
        <taxon>Eukaryota</taxon>
        <taxon>Metazoa</taxon>
        <taxon>Ecdysozoa</taxon>
        <taxon>Nematoda</taxon>
        <taxon>Chromadorea</taxon>
        <taxon>Rhabditida</taxon>
        <taxon>Rhabditina</taxon>
        <taxon>Diplogasteromorpha</taxon>
        <taxon>Diplogasteroidea</taxon>
        <taxon>Neodiplogasteridae</taxon>
        <taxon>Pristionchus</taxon>
    </lineage>
</organism>
<feature type="transmembrane region" description="Helical" evidence="1">
    <location>
        <begin position="93"/>
        <end position="115"/>
    </location>
</feature>
<feature type="transmembrane region" description="Helical" evidence="1">
    <location>
        <begin position="15"/>
        <end position="38"/>
    </location>
</feature>
<dbReference type="AlphaFoldDB" id="A0AAN5CNP1"/>
<feature type="non-terminal residue" evidence="2">
    <location>
        <position position="1"/>
    </location>
</feature>
<evidence type="ECO:0000313" key="2">
    <source>
        <dbReference type="EMBL" id="GMR47816.1"/>
    </source>
</evidence>
<proteinExistence type="predicted"/>
<feature type="transmembrane region" description="Helical" evidence="1">
    <location>
        <begin position="50"/>
        <end position="72"/>
    </location>
</feature>
<dbReference type="EMBL" id="BTRK01000004">
    <property type="protein sequence ID" value="GMR47816.1"/>
    <property type="molecule type" value="Genomic_DNA"/>
</dbReference>
<keyword evidence="1" id="KW-0812">Transmembrane</keyword>
<name>A0AAN5CNP1_9BILA</name>
<sequence length="150" mass="17691">LFWMVSAGHLLEPSYVLNALHVVLHLVSLFCLTIMWSSDKIYIEIIDYHYWWQIFSILILLVTLSVSLIVFLGAIIERPIIGFWNRKRIIVSYGVYLVFIVISAAVQTWTCIYVLGVPDYYWRYLTSTCSTWLLALFWAAFMLSVHRRYK</sequence>